<feature type="signal peptide" evidence="4">
    <location>
        <begin position="1"/>
        <end position="20"/>
    </location>
</feature>
<feature type="domain" description="C1q" evidence="5">
    <location>
        <begin position="65"/>
        <end position="202"/>
    </location>
</feature>
<gene>
    <name evidence="6" type="primary">C1qDC2-2</name>
</gene>
<evidence type="ECO:0000256" key="4">
    <source>
        <dbReference type="SAM" id="SignalP"/>
    </source>
</evidence>
<comment type="subcellular location">
    <subcellularLocation>
        <location evidence="1">Secreted</location>
    </subcellularLocation>
</comment>
<dbReference type="PANTHER" id="PTHR22923">
    <property type="entry name" value="CEREBELLIN-RELATED"/>
    <property type="match status" value="1"/>
</dbReference>
<proteinExistence type="evidence at transcript level"/>
<dbReference type="InterPro" id="IPR050822">
    <property type="entry name" value="Cerebellin_Synaptic_Org"/>
</dbReference>
<dbReference type="InterPro" id="IPR008983">
    <property type="entry name" value="Tumour_necrosis_fac-like_dom"/>
</dbReference>
<evidence type="ECO:0000313" key="6">
    <source>
        <dbReference type="EMBL" id="QBA18415.1"/>
    </source>
</evidence>
<dbReference type="Pfam" id="PF00386">
    <property type="entry name" value="C1q"/>
    <property type="match status" value="1"/>
</dbReference>
<dbReference type="EMBL" id="MK153121">
    <property type="protein sequence ID" value="QBA18415.1"/>
    <property type="molecule type" value="mRNA"/>
</dbReference>
<feature type="chain" id="PRO_5019512154" evidence="4">
    <location>
        <begin position="21"/>
        <end position="202"/>
    </location>
</feature>
<sequence length="202" mass="21466">MTSYVVYLASAVGLLISAVALPTTSPTSTSKRSDALATLQNAVIKQWQLISEMQSKIATLESKLAKDRSVAFMVSVAHDQDLNVNQRVGFGTPELNVGGGFRTATDSFVAPVSGLYVFFFKVYGQIATVYSDYMTFQLKKDGAVIAETETNDGDNNDRSSVQVIVHVTKGQSVWVVKASGSGRTIVGGGVASTLGGFLLRAD</sequence>
<dbReference type="GO" id="GO:0005576">
    <property type="term" value="C:extracellular region"/>
    <property type="evidence" value="ECO:0007669"/>
    <property type="project" value="UniProtKB-SubCell"/>
</dbReference>
<dbReference type="Gene3D" id="2.60.120.40">
    <property type="match status" value="1"/>
</dbReference>
<organism evidence="6">
    <name type="scientific">Littorina littorea</name>
    <name type="common">Common periwinkle</name>
    <dbReference type="NCBI Taxonomy" id="31216"/>
    <lineage>
        <taxon>Eukaryota</taxon>
        <taxon>Metazoa</taxon>
        <taxon>Spiralia</taxon>
        <taxon>Lophotrochozoa</taxon>
        <taxon>Mollusca</taxon>
        <taxon>Gastropoda</taxon>
        <taxon>Caenogastropoda</taxon>
        <taxon>Littorinimorpha</taxon>
        <taxon>Littorinoidea</taxon>
        <taxon>Littorinidae</taxon>
        <taxon>Littorina</taxon>
    </lineage>
</organism>
<evidence type="ECO:0000256" key="2">
    <source>
        <dbReference type="ARBA" id="ARBA00022525"/>
    </source>
</evidence>
<evidence type="ECO:0000256" key="1">
    <source>
        <dbReference type="ARBA" id="ARBA00004613"/>
    </source>
</evidence>
<reference evidence="6" key="1">
    <citation type="journal article" date="2019" name="Dev. Comp. Immunol.">
        <title>Derivatives of the lectin complement pathway in Lophotrochozoa.</title>
        <authorList>
            <person name="Gorbushin A.M."/>
        </authorList>
    </citation>
    <scope>NUCLEOTIDE SEQUENCE</scope>
    <source>
        <tissue evidence="6">Kidney</tissue>
    </source>
</reference>
<name>A0A411DEN1_LITLI</name>
<dbReference type="PROSITE" id="PS50871">
    <property type="entry name" value="C1Q"/>
    <property type="match status" value="1"/>
</dbReference>
<evidence type="ECO:0000259" key="5">
    <source>
        <dbReference type="PROSITE" id="PS50871"/>
    </source>
</evidence>
<keyword evidence="3 4" id="KW-0732">Signal</keyword>
<dbReference type="AlphaFoldDB" id="A0A411DEN1"/>
<evidence type="ECO:0000256" key="3">
    <source>
        <dbReference type="ARBA" id="ARBA00022729"/>
    </source>
</evidence>
<keyword evidence="2" id="KW-0964">Secreted</keyword>
<dbReference type="SMART" id="SM00110">
    <property type="entry name" value="C1Q"/>
    <property type="match status" value="1"/>
</dbReference>
<dbReference type="InterPro" id="IPR001073">
    <property type="entry name" value="C1q_dom"/>
</dbReference>
<accession>A0A411DEN1</accession>
<dbReference type="SUPFAM" id="SSF49842">
    <property type="entry name" value="TNF-like"/>
    <property type="match status" value="1"/>
</dbReference>
<dbReference type="PANTHER" id="PTHR22923:SF116">
    <property type="entry name" value="C1Q DOMAIN-CONTAINING PROTEIN"/>
    <property type="match status" value="1"/>
</dbReference>
<protein>
    <submittedName>
        <fullName evidence="6">Type 2 C1q domain-containing protein 2</fullName>
    </submittedName>
</protein>